<dbReference type="Proteomes" id="UP000257143">
    <property type="component" value="Unassembled WGS sequence"/>
</dbReference>
<gene>
    <name evidence="8" type="ORF">CWR48_02905</name>
</gene>
<evidence type="ECO:0000256" key="6">
    <source>
        <dbReference type="ARBA" id="ARBA00023049"/>
    </source>
</evidence>
<dbReference type="GO" id="GO:0008237">
    <property type="term" value="F:metallopeptidase activity"/>
    <property type="evidence" value="ECO:0007669"/>
    <property type="project" value="UniProtKB-KW"/>
</dbReference>
<dbReference type="AlphaFoldDB" id="A0A3D8PYW5"/>
<reference evidence="9" key="1">
    <citation type="submission" date="2017-11" db="EMBL/GenBank/DDBJ databases">
        <authorList>
            <person name="Zhu W."/>
        </authorList>
    </citation>
    <scope>NUCLEOTIDE SEQUENCE [LARGE SCALE GENOMIC DNA]</scope>
    <source>
        <strain evidence="9">CAU 1183</strain>
    </source>
</reference>
<dbReference type="PROSITE" id="PS01302">
    <property type="entry name" value="UPF0758"/>
    <property type="match status" value="1"/>
</dbReference>
<dbReference type="CDD" id="cd08071">
    <property type="entry name" value="MPN_DUF2466"/>
    <property type="match status" value="1"/>
</dbReference>
<dbReference type="OrthoDB" id="9804482at2"/>
<evidence type="ECO:0000256" key="2">
    <source>
        <dbReference type="ARBA" id="ARBA00022670"/>
    </source>
</evidence>
<dbReference type="InterPro" id="IPR001405">
    <property type="entry name" value="UPF0758"/>
</dbReference>
<dbReference type="PANTHER" id="PTHR30471">
    <property type="entry name" value="DNA REPAIR PROTEIN RADC"/>
    <property type="match status" value="1"/>
</dbReference>
<name>A0A3D8PYW5_9BACI</name>
<dbReference type="InterPro" id="IPR025657">
    <property type="entry name" value="RadC_JAB"/>
</dbReference>
<evidence type="ECO:0000256" key="1">
    <source>
        <dbReference type="ARBA" id="ARBA00010243"/>
    </source>
</evidence>
<evidence type="ECO:0000256" key="4">
    <source>
        <dbReference type="ARBA" id="ARBA00022801"/>
    </source>
</evidence>
<dbReference type="GO" id="GO:0046872">
    <property type="term" value="F:metal ion binding"/>
    <property type="evidence" value="ECO:0007669"/>
    <property type="project" value="UniProtKB-KW"/>
</dbReference>
<dbReference type="InterPro" id="IPR037518">
    <property type="entry name" value="MPN"/>
</dbReference>
<accession>A0A3D8PYW5</accession>
<dbReference type="PANTHER" id="PTHR30471:SF3">
    <property type="entry name" value="UPF0758 PROTEIN YEES-RELATED"/>
    <property type="match status" value="1"/>
</dbReference>
<keyword evidence="6" id="KW-0482">Metalloprotease</keyword>
<keyword evidence="3" id="KW-0479">Metal-binding</keyword>
<keyword evidence="5" id="KW-0862">Zinc</keyword>
<dbReference type="Gene3D" id="3.40.140.10">
    <property type="entry name" value="Cytidine Deaminase, domain 2"/>
    <property type="match status" value="1"/>
</dbReference>
<protein>
    <submittedName>
        <fullName evidence="8">DNA repair protein RadC</fullName>
    </submittedName>
</protein>
<comment type="caution">
    <text evidence="8">The sequence shown here is derived from an EMBL/GenBank/DDBJ whole genome shotgun (WGS) entry which is preliminary data.</text>
</comment>
<sequence length="170" mass="19121">MKKYESNEEQLELLQVREVEGKRKPAKRVDIVSLRLVKESSMLYKNRSVCSPEDGYDLLKKFLGDVDREYFIVICLDTKNQPTSINICHIGSLNASLVHPREVMKPAILSNAASILVGHNHPSGQADPSQEDIQVTRRLKEAGNVMGIELLDHIVMGDDSFVSLKEQGYI</sequence>
<keyword evidence="2" id="KW-0645">Protease</keyword>
<evidence type="ECO:0000256" key="5">
    <source>
        <dbReference type="ARBA" id="ARBA00022833"/>
    </source>
</evidence>
<keyword evidence="4" id="KW-0378">Hydrolase</keyword>
<evidence type="ECO:0000256" key="3">
    <source>
        <dbReference type="ARBA" id="ARBA00022723"/>
    </source>
</evidence>
<evidence type="ECO:0000313" key="8">
    <source>
        <dbReference type="EMBL" id="RDW21370.1"/>
    </source>
</evidence>
<dbReference type="EMBL" id="PIOC01000003">
    <property type="protein sequence ID" value="RDW21370.1"/>
    <property type="molecule type" value="Genomic_DNA"/>
</dbReference>
<comment type="similarity">
    <text evidence="1">Belongs to the UPF0758 family.</text>
</comment>
<feature type="domain" description="MPN" evidence="7">
    <location>
        <begin position="48"/>
        <end position="170"/>
    </location>
</feature>
<evidence type="ECO:0000259" key="7">
    <source>
        <dbReference type="PROSITE" id="PS50249"/>
    </source>
</evidence>
<dbReference type="RefSeq" id="WP_115771541.1">
    <property type="nucleotide sequence ID" value="NZ_PIOC01000003.1"/>
</dbReference>
<dbReference type="InterPro" id="IPR020891">
    <property type="entry name" value="UPF0758_CS"/>
</dbReference>
<organism evidence="8 9">
    <name type="scientific">Oceanobacillus arenosus</name>
    <dbReference type="NCBI Taxonomy" id="1229153"/>
    <lineage>
        <taxon>Bacteria</taxon>
        <taxon>Bacillati</taxon>
        <taxon>Bacillota</taxon>
        <taxon>Bacilli</taxon>
        <taxon>Bacillales</taxon>
        <taxon>Bacillaceae</taxon>
        <taxon>Oceanobacillus</taxon>
    </lineage>
</organism>
<dbReference type="GO" id="GO:0006508">
    <property type="term" value="P:proteolysis"/>
    <property type="evidence" value="ECO:0007669"/>
    <property type="project" value="UniProtKB-KW"/>
</dbReference>
<keyword evidence="9" id="KW-1185">Reference proteome</keyword>
<proteinExistence type="inferred from homology"/>
<evidence type="ECO:0000313" key="9">
    <source>
        <dbReference type="Proteomes" id="UP000257143"/>
    </source>
</evidence>
<dbReference type="Pfam" id="PF04002">
    <property type="entry name" value="RadC"/>
    <property type="match status" value="1"/>
</dbReference>
<dbReference type="NCBIfam" id="TIGR00608">
    <property type="entry name" value="radc"/>
    <property type="match status" value="1"/>
</dbReference>
<dbReference type="PROSITE" id="PS50249">
    <property type="entry name" value="MPN"/>
    <property type="match status" value="1"/>
</dbReference>